<protein>
    <submittedName>
        <fullName evidence="1">Uncharacterized protein</fullName>
    </submittedName>
</protein>
<proteinExistence type="predicted"/>
<dbReference type="AlphaFoldDB" id="A0A8I3ADG6"/>
<name>A0A8I3ADG6_9AGAM</name>
<organism evidence="1 2">
    <name type="scientific">Boletus reticuloceps</name>
    <dbReference type="NCBI Taxonomy" id="495285"/>
    <lineage>
        <taxon>Eukaryota</taxon>
        <taxon>Fungi</taxon>
        <taxon>Dikarya</taxon>
        <taxon>Basidiomycota</taxon>
        <taxon>Agaricomycotina</taxon>
        <taxon>Agaricomycetes</taxon>
        <taxon>Agaricomycetidae</taxon>
        <taxon>Boletales</taxon>
        <taxon>Boletineae</taxon>
        <taxon>Boletaceae</taxon>
        <taxon>Boletoideae</taxon>
        <taxon>Boletus</taxon>
    </lineage>
</organism>
<gene>
    <name evidence="1" type="ORF">JVT61DRAFT_5853</name>
</gene>
<accession>A0A8I3ADG6</accession>
<sequence>MPIIMQTYILLKLNTTVKLTKTDEKTIRTILASCMSTLPPKTEYCLSPLDKLHNCDVMIREDVSRNKINL</sequence>
<dbReference type="Proteomes" id="UP000683000">
    <property type="component" value="Unassembled WGS sequence"/>
</dbReference>
<dbReference type="EMBL" id="JAGFBS010000002">
    <property type="protein sequence ID" value="KAG6381436.1"/>
    <property type="molecule type" value="Genomic_DNA"/>
</dbReference>
<reference evidence="1" key="1">
    <citation type="submission" date="2021-03" db="EMBL/GenBank/DDBJ databases">
        <title>Evolutionary innovations through gain and loss of genes in the ectomycorrhizal Boletales.</title>
        <authorList>
            <person name="Wu G."/>
            <person name="Miyauchi S."/>
            <person name="Morin E."/>
            <person name="Yang Z.-L."/>
            <person name="Xu J."/>
            <person name="Martin F.M."/>
        </authorList>
    </citation>
    <scope>NUCLEOTIDE SEQUENCE</scope>
    <source>
        <strain evidence="1">BR01</strain>
    </source>
</reference>
<keyword evidence="2" id="KW-1185">Reference proteome</keyword>
<evidence type="ECO:0000313" key="1">
    <source>
        <dbReference type="EMBL" id="KAG6381436.1"/>
    </source>
</evidence>
<evidence type="ECO:0000313" key="2">
    <source>
        <dbReference type="Proteomes" id="UP000683000"/>
    </source>
</evidence>
<comment type="caution">
    <text evidence="1">The sequence shown here is derived from an EMBL/GenBank/DDBJ whole genome shotgun (WGS) entry which is preliminary data.</text>
</comment>